<comment type="caution">
    <text evidence="6">The sequence shown here is derived from an EMBL/GenBank/DDBJ whole genome shotgun (WGS) entry which is preliminary data.</text>
</comment>
<dbReference type="Proteomes" id="UP000536179">
    <property type="component" value="Unassembled WGS sequence"/>
</dbReference>
<dbReference type="PANTHER" id="PTHR22847">
    <property type="entry name" value="WD40 REPEAT PROTEIN"/>
    <property type="match status" value="1"/>
</dbReference>
<dbReference type="Gene3D" id="1.10.510.10">
    <property type="entry name" value="Transferase(Phosphotransferase) domain 1"/>
    <property type="match status" value="1"/>
</dbReference>
<gene>
    <name evidence="6" type="ORF">FHS27_003963</name>
</gene>
<protein>
    <submittedName>
        <fullName evidence="6">WD40 repeat protein</fullName>
    </submittedName>
</protein>
<feature type="domain" description="Protein kinase" evidence="5">
    <location>
        <begin position="128"/>
        <end position="401"/>
    </location>
</feature>
<accession>A0A7W5E0X3</accession>
<name>A0A7W5E0X3_9BACT</name>
<dbReference type="Gene3D" id="3.30.200.20">
    <property type="entry name" value="Phosphorylase Kinase, domain 1"/>
    <property type="match status" value="1"/>
</dbReference>
<feature type="repeat" description="WD" evidence="3">
    <location>
        <begin position="1091"/>
        <end position="1132"/>
    </location>
</feature>
<reference evidence="6 7" key="1">
    <citation type="submission" date="2020-08" db="EMBL/GenBank/DDBJ databases">
        <title>Genomic Encyclopedia of Type Strains, Phase III (KMG-III): the genomes of soil and plant-associated and newly described type strains.</title>
        <authorList>
            <person name="Whitman W."/>
        </authorList>
    </citation>
    <scope>NUCLEOTIDE SEQUENCE [LARGE SCALE GENOMIC DNA]</scope>
    <source>
        <strain evidence="6 7">CECT 8075</strain>
    </source>
</reference>
<dbReference type="SUPFAM" id="SSF56112">
    <property type="entry name" value="Protein kinase-like (PK-like)"/>
    <property type="match status" value="1"/>
</dbReference>
<feature type="repeat" description="WD" evidence="3">
    <location>
        <begin position="1049"/>
        <end position="1090"/>
    </location>
</feature>
<dbReference type="GO" id="GO:0005524">
    <property type="term" value="F:ATP binding"/>
    <property type="evidence" value="ECO:0007669"/>
    <property type="project" value="InterPro"/>
</dbReference>
<dbReference type="InterPro" id="IPR011047">
    <property type="entry name" value="Quinoprotein_ADH-like_sf"/>
</dbReference>
<dbReference type="PROSITE" id="PS00678">
    <property type="entry name" value="WD_REPEATS_1"/>
    <property type="match status" value="2"/>
</dbReference>
<sequence length="1182" mass="131604">MSTAPHDSHHDLHSPSQKRALSQDDLFAIDAICDEYERAWREGEGEPNVESLIGDLDEELHGFARDELLALSQHWKQQYLDDVPSYAHTEQAPDAPSDAVQDTEPAPARSNPANLHSKEIYTRLQKQFTLVERLGSGATSEVWKSIDRRTGELVTIKVPRLEALGSLTSLIRFCREARWQARLRHPRIGAPEEVVMVGDLPVLVSRFIDGVTLKDYVAENTLSVDQAIELSIQIADGLEYAHAMGIVHRDLKPANILLERSAEGTVSPARPVIIDFGLAVASDQVTMTHGNQLLGTPAYMSPEQAKGNSHDVGVSSDIYSLGVILYELLTGHLPIEGNDPATFVHNVIYQSAKPLRKSKRDLSAQLEQVCTACLRKSPNDRYRSARDLADDLRRFRRHETIRMQQPSLLSRTTQWGKRHPAAMTSAVAVMIAVMTTSLLIVRESYLDELQASYSKATQAVELARIAQKTLESNLASYRIGRIGSHWEMNNAEQAKQLLEECQPQHQKWEWNYYNRLINRYRLELRHQSPQGTKYSVRSLALTPDGTTLFSASRSGSLFRWDLTRDQHSHTEITFQPGGLFTVDCSPDGQRIAYGTNTGEGFLRTIDSDDIETCVLTLADSAIYSVAFSPDAQHVAFGGGQPLREEVVPDRGFLVVFDVASGEEIFRDEHLPSCVRDLDWSPSGDQLLGAGGVASTHHEARFKQGNVILWDTSTWENSLIKQPTGALTGVAWHPTSVDVFATCSSDGKCRIWDKTSSRVLFAFPPREAGYRSCEFSPNGELLAIAGDDGQTLFCNVADRKIIKSDHTHSQGVNCLAFLSNTQLITGGSDEAIRFWDASPENDKVLNLSKFGRPCCTTQFGDRLLVAFNAADGALSEVLEIPMRRNLNVDNPRTILRYPSPIVAMEASHDPNDKTIVLILDDGTIRIEDLSDVDDGSRAGRTSGKTLVQAEVPFVVTDRFACARLKLVRSADEIYINLPGFAMKGAVDLQNKNQIWKFDAKTAEFSFVQDAQEGTGRAFAVSPNSKWLASSCDNSTTTVWNTNPTAPHQILHSHQRVISALRFNRDGSRLATGSWDSRVVMWELPQCERVQKFVGHTDSVLAILFHPSEPRLFSAGMDRVVRVWDTDTGLEMAMLPGHRAPIIDLYFNDAHQTLYSIDIRGNVRCWATTHENLTERSLIALNER</sequence>
<evidence type="ECO:0000259" key="5">
    <source>
        <dbReference type="PROSITE" id="PS50011"/>
    </source>
</evidence>
<dbReference type="AlphaFoldDB" id="A0A7W5E0X3"/>
<evidence type="ECO:0000313" key="6">
    <source>
        <dbReference type="EMBL" id="MBB3208136.1"/>
    </source>
</evidence>
<dbReference type="PROSITE" id="PS50082">
    <property type="entry name" value="WD_REPEATS_2"/>
    <property type="match status" value="5"/>
</dbReference>
<dbReference type="InterPro" id="IPR015943">
    <property type="entry name" value="WD40/YVTN_repeat-like_dom_sf"/>
</dbReference>
<dbReference type="EMBL" id="JACHXU010000014">
    <property type="protein sequence ID" value="MBB3208136.1"/>
    <property type="molecule type" value="Genomic_DNA"/>
</dbReference>
<evidence type="ECO:0000313" key="7">
    <source>
        <dbReference type="Proteomes" id="UP000536179"/>
    </source>
</evidence>
<feature type="region of interest" description="Disordered" evidence="4">
    <location>
        <begin position="88"/>
        <end position="113"/>
    </location>
</feature>
<dbReference type="InterPro" id="IPR001680">
    <property type="entry name" value="WD40_rpt"/>
</dbReference>
<organism evidence="6 7">
    <name type="scientific">Aporhodopirellula rubra</name>
    <dbReference type="NCBI Taxonomy" id="980271"/>
    <lineage>
        <taxon>Bacteria</taxon>
        <taxon>Pseudomonadati</taxon>
        <taxon>Planctomycetota</taxon>
        <taxon>Planctomycetia</taxon>
        <taxon>Pirellulales</taxon>
        <taxon>Pirellulaceae</taxon>
        <taxon>Aporhodopirellula</taxon>
    </lineage>
</organism>
<dbReference type="Gene3D" id="2.130.10.10">
    <property type="entry name" value="YVTN repeat-like/Quinoprotein amine dehydrogenase"/>
    <property type="match status" value="3"/>
</dbReference>
<feature type="compositionally biased region" description="Basic and acidic residues" evidence="4">
    <location>
        <begin position="1"/>
        <end position="13"/>
    </location>
</feature>
<evidence type="ECO:0000256" key="2">
    <source>
        <dbReference type="ARBA" id="ARBA00022737"/>
    </source>
</evidence>
<dbReference type="SMART" id="SM00220">
    <property type="entry name" value="S_TKc"/>
    <property type="match status" value="1"/>
</dbReference>
<dbReference type="CDD" id="cd14014">
    <property type="entry name" value="STKc_PknB_like"/>
    <property type="match status" value="1"/>
</dbReference>
<dbReference type="PROSITE" id="PS00108">
    <property type="entry name" value="PROTEIN_KINASE_ST"/>
    <property type="match status" value="1"/>
</dbReference>
<dbReference type="SMART" id="SM00320">
    <property type="entry name" value="WD40"/>
    <property type="match status" value="10"/>
</dbReference>
<dbReference type="SUPFAM" id="SSF50998">
    <property type="entry name" value="Quinoprotein alcohol dehydrogenase-like"/>
    <property type="match status" value="2"/>
</dbReference>
<dbReference type="Pfam" id="PF00400">
    <property type="entry name" value="WD40"/>
    <property type="match status" value="6"/>
</dbReference>
<dbReference type="InterPro" id="IPR011009">
    <property type="entry name" value="Kinase-like_dom_sf"/>
</dbReference>
<evidence type="ECO:0000256" key="3">
    <source>
        <dbReference type="PROSITE-ProRule" id="PRU00221"/>
    </source>
</evidence>
<feature type="repeat" description="WD" evidence="3">
    <location>
        <begin position="804"/>
        <end position="835"/>
    </location>
</feature>
<dbReference type="InterPro" id="IPR008271">
    <property type="entry name" value="Ser/Thr_kinase_AS"/>
</dbReference>
<dbReference type="Pfam" id="PF00069">
    <property type="entry name" value="Pkinase"/>
    <property type="match status" value="1"/>
</dbReference>
<dbReference type="GO" id="GO:0004672">
    <property type="term" value="F:protein kinase activity"/>
    <property type="evidence" value="ECO:0007669"/>
    <property type="project" value="InterPro"/>
</dbReference>
<dbReference type="PROSITE" id="PS50011">
    <property type="entry name" value="PROTEIN_KINASE_DOM"/>
    <property type="match status" value="1"/>
</dbReference>
<dbReference type="PROSITE" id="PS50294">
    <property type="entry name" value="WD_REPEATS_REGION"/>
    <property type="match status" value="3"/>
</dbReference>
<evidence type="ECO:0000256" key="4">
    <source>
        <dbReference type="SAM" id="MobiDB-lite"/>
    </source>
</evidence>
<dbReference type="InterPro" id="IPR019775">
    <property type="entry name" value="WD40_repeat_CS"/>
</dbReference>
<dbReference type="PANTHER" id="PTHR22847:SF637">
    <property type="entry name" value="WD REPEAT DOMAIN 5B"/>
    <property type="match status" value="1"/>
</dbReference>
<evidence type="ECO:0000256" key="1">
    <source>
        <dbReference type="ARBA" id="ARBA00022574"/>
    </source>
</evidence>
<keyword evidence="2" id="KW-0677">Repeat</keyword>
<feature type="region of interest" description="Disordered" evidence="4">
    <location>
        <begin position="1"/>
        <end position="21"/>
    </location>
</feature>
<keyword evidence="1 3" id="KW-0853">WD repeat</keyword>
<keyword evidence="7" id="KW-1185">Reference proteome</keyword>
<feature type="repeat" description="WD" evidence="3">
    <location>
        <begin position="719"/>
        <end position="761"/>
    </location>
</feature>
<feature type="repeat" description="WD" evidence="3">
    <location>
        <begin position="529"/>
        <end position="570"/>
    </location>
</feature>
<dbReference type="RefSeq" id="WP_184306379.1">
    <property type="nucleotide sequence ID" value="NZ_JACHXU010000014.1"/>
</dbReference>
<proteinExistence type="predicted"/>
<dbReference type="InterPro" id="IPR000719">
    <property type="entry name" value="Prot_kinase_dom"/>
</dbReference>